<keyword evidence="3" id="KW-1185">Reference proteome</keyword>
<dbReference type="EMBL" id="KQ243047">
    <property type="protein sequence ID" value="KNC76565.1"/>
    <property type="molecule type" value="Genomic_DNA"/>
</dbReference>
<dbReference type="GO" id="GO:0006450">
    <property type="term" value="P:regulation of translational fidelity"/>
    <property type="evidence" value="ECO:0007669"/>
    <property type="project" value="InterPro"/>
</dbReference>
<organism evidence="2 3">
    <name type="scientific">Sphaeroforma arctica JP610</name>
    <dbReference type="NCBI Taxonomy" id="667725"/>
    <lineage>
        <taxon>Eukaryota</taxon>
        <taxon>Ichthyosporea</taxon>
        <taxon>Ichthyophonida</taxon>
        <taxon>Sphaeroforma</taxon>
    </lineage>
</organism>
<evidence type="ECO:0000256" key="1">
    <source>
        <dbReference type="SAM" id="MobiDB-lite"/>
    </source>
</evidence>
<evidence type="ECO:0000313" key="2">
    <source>
        <dbReference type="EMBL" id="KNC76565.1"/>
    </source>
</evidence>
<feature type="region of interest" description="Disordered" evidence="1">
    <location>
        <begin position="105"/>
        <end position="135"/>
    </location>
</feature>
<dbReference type="InterPro" id="IPR003837">
    <property type="entry name" value="GatC"/>
</dbReference>
<protein>
    <recommendedName>
        <fullName evidence="4">Glutamyl-tRNA(Gln) amidotransferase subunit C, mitochondrial</fullName>
    </recommendedName>
</protein>
<dbReference type="Proteomes" id="UP000054560">
    <property type="component" value="Unassembled WGS sequence"/>
</dbReference>
<reference evidence="2 3" key="1">
    <citation type="submission" date="2011-02" db="EMBL/GenBank/DDBJ databases">
        <title>The Genome Sequence of Sphaeroforma arctica JP610.</title>
        <authorList>
            <consortium name="The Broad Institute Genome Sequencing Platform"/>
            <person name="Russ C."/>
            <person name="Cuomo C."/>
            <person name="Young S.K."/>
            <person name="Zeng Q."/>
            <person name="Gargeya S."/>
            <person name="Alvarado L."/>
            <person name="Berlin A."/>
            <person name="Chapman S.B."/>
            <person name="Chen Z."/>
            <person name="Freedman E."/>
            <person name="Gellesch M."/>
            <person name="Goldberg J."/>
            <person name="Griggs A."/>
            <person name="Gujja S."/>
            <person name="Heilman E."/>
            <person name="Heiman D."/>
            <person name="Howarth C."/>
            <person name="Mehta T."/>
            <person name="Neiman D."/>
            <person name="Pearson M."/>
            <person name="Roberts A."/>
            <person name="Saif S."/>
            <person name="Shea T."/>
            <person name="Shenoy N."/>
            <person name="Sisk P."/>
            <person name="Stolte C."/>
            <person name="Sykes S."/>
            <person name="White J."/>
            <person name="Yandava C."/>
            <person name="Burger G."/>
            <person name="Gray M.W."/>
            <person name="Holland P.W.H."/>
            <person name="King N."/>
            <person name="Lang F.B.F."/>
            <person name="Roger A.J."/>
            <person name="Ruiz-Trillo I."/>
            <person name="Haas B."/>
            <person name="Nusbaum C."/>
            <person name="Birren B."/>
        </authorList>
    </citation>
    <scope>NUCLEOTIDE SEQUENCE [LARGE SCALE GENOMIC DNA]</scope>
    <source>
        <strain evidence="2 3">JP610</strain>
    </source>
</reference>
<dbReference type="OrthoDB" id="5522061at2759"/>
<dbReference type="SUPFAM" id="SSF141000">
    <property type="entry name" value="Glu-tRNAGln amidotransferase C subunit"/>
    <property type="match status" value="1"/>
</dbReference>
<name>A0A0L0FIK1_9EUKA</name>
<accession>A0A0L0FIK1</accession>
<dbReference type="Pfam" id="PF02686">
    <property type="entry name" value="GatC"/>
    <property type="match status" value="1"/>
</dbReference>
<evidence type="ECO:0000313" key="3">
    <source>
        <dbReference type="Proteomes" id="UP000054560"/>
    </source>
</evidence>
<dbReference type="GeneID" id="25911443"/>
<evidence type="ECO:0008006" key="4">
    <source>
        <dbReference type="Google" id="ProtNLM"/>
    </source>
</evidence>
<dbReference type="InterPro" id="IPR036113">
    <property type="entry name" value="Asp/Glu-ADT_sf_sub_c"/>
</dbReference>
<dbReference type="RefSeq" id="XP_014150467.1">
    <property type="nucleotide sequence ID" value="XM_014294992.1"/>
</dbReference>
<proteinExistence type="predicted"/>
<sequence length="135" mass="15499">MSVRLWCCRPVTHLLTARTVCIQHSMRHVSSDVLPSKPTWSVRELLRKRDDVAVDKKDILKAAALCQISMSDKQLKTVTKEVEDLLHFIKHVQDQDVEGIEPTYSVKDQINRPRPDMPLEAQPDQAHITKHAKEV</sequence>
<gene>
    <name evidence="2" type="ORF">SARC_10939</name>
</gene>
<dbReference type="AlphaFoldDB" id="A0A0L0FIK1"/>